<dbReference type="GO" id="GO:0006356">
    <property type="term" value="P:regulation of transcription by RNA polymerase I"/>
    <property type="evidence" value="ECO:0007669"/>
    <property type="project" value="TreeGrafter"/>
</dbReference>
<dbReference type="GO" id="GO:0008270">
    <property type="term" value="F:zinc ion binding"/>
    <property type="evidence" value="ECO:0007669"/>
    <property type="project" value="UniProtKB-KW"/>
</dbReference>
<evidence type="ECO:0000256" key="6">
    <source>
        <dbReference type="ARBA" id="ARBA00022741"/>
    </source>
</evidence>
<keyword evidence="9 27" id="KW-0418">Kinase</keyword>
<dbReference type="Gene3D" id="3.40.630.30">
    <property type="match status" value="1"/>
</dbReference>
<evidence type="ECO:0000256" key="9">
    <source>
        <dbReference type="ARBA" id="ARBA00022777"/>
    </source>
</evidence>
<evidence type="ECO:0000259" key="30">
    <source>
        <dbReference type="PROSITE" id="PS50011"/>
    </source>
</evidence>
<keyword evidence="3 27" id="KW-0723">Serine/threonine-protein kinase</keyword>
<dbReference type="GO" id="GO:0006281">
    <property type="term" value="P:DNA repair"/>
    <property type="evidence" value="ECO:0007669"/>
    <property type="project" value="UniProtKB-KW"/>
</dbReference>
<keyword evidence="17" id="KW-0234">DNA repair</keyword>
<dbReference type="InterPro" id="IPR016181">
    <property type="entry name" value="Acyl_CoA_acyltransferase"/>
</dbReference>
<comment type="catalytic activity">
    <reaction evidence="22 27">
        <text>L-threonyl-[protein] + ATP = O-phospho-L-threonyl-[protein] + ADP + H(+)</text>
        <dbReference type="Rhea" id="RHEA:46608"/>
        <dbReference type="Rhea" id="RHEA-COMP:11060"/>
        <dbReference type="Rhea" id="RHEA-COMP:11605"/>
        <dbReference type="ChEBI" id="CHEBI:15378"/>
        <dbReference type="ChEBI" id="CHEBI:30013"/>
        <dbReference type="ChEBI" id="CHEBI:30616"/>
        <dbReference type="ChEBI" id="CHEBI:61977"/>
        <dbReference type="ChEBI" id="CHEBI:456216"/>
        <dbReference type="EC" id="2.7.11.1"/>
    </reaction>
</comment>
<dbReference type="SUPFAM" id="SSF55729">
    <property type="entry name" value="Acyl-CoA N-acyltransferases (Nat)"/>
    <property type="match status" value="1"/>
</dbReference>
<evidence type="ECO:0000256" key="15">
    <source>
        <dbReference type="ARBA" id="ARBA00023159"/>
    </source>
</evidence>
<feature type="compositionally biased region" description="Polar residues" evidence="29">
    <location>
        <begin position="171"/>
        <end position="186"/>
    </location>
</feature>
<dbReference type="Proteomes" id="UP000615446">
    <property type="component" value="Unassembled WGS sequence"/>
</dbReference>
<feature type="region of interest" description="Disordered" evidence="29">
    <location>
        <begin position="198"/>
        <end position="217"/>
    </location>
</feature>
<keyword evidence="4 27" id="KW-0808">Transferase</keyword>
<feature type="compositionally biased region" description="Low complexity" evidence="29">
    <location>
        <begin position="101"/>
        <end position="133"/>
    </location>
</feature>
<keyword evidence="16" id="KW-0804">Transcription</keyword>
<feature type="coiled-coil region" evidence="28">
    <location>
        <begin position="696"/>
        <end position="723"/>
    </location>
</feature>
<comment type="similarity">
    <text evidence="2">Belongs to the MYST (SAS/MOZ) family.</text>
</comment>
<dbReference type="PROSITE" id="PS50011">
    <property type="entry name" value="PROTEIN_KINASE_DOM"/>
    <property type="match status" value="1"/>
</dbReference>
<dbReference type="FunFam" id="3.30.200.20:FF:000088">
    <property type="entry name" value="Casein kinase II subunit alpha"/>
    <property type="match status" value="1"/>
</dbReference>
<protein>
    <recommendedName>
        <fullName evidence="27">Casein kinase II subunit alpha</fullName>
        <shortName evidence="27">CK II alpha</shortName>
        <ecNumber evidence="27">2.7.11.1</ecNumber>
    </recommendedName>
</protein>
<dbReference type="Pfam" id="PF00069">
    <property type="entry name" value="Pkinase"/>
    <property type="match status" value="1"/>
</dbReference>
<feature type="compositionally biased region" description="Basic residues" evidence="29">
    <location>
        <begin position="285"/>
        <end position="305"/>
    </location>
</feature>
<evidence type="ECO:0000256" key="29">
    <source>
        <dbReference type="SAM" id="MobiDB-lite"/>
    </source>
</evidence>
<feature type="region of interest" description="Disordered" evidence="29">
    <location>
        <begin position="1096"/>
        <end position="1116"/>
    </location>
</feature>
<dbReference type="GO" id="GO:0005956">
    <property type="term" value="C:protein kinase CK2 complex"/>
    <property type="evidence" value="ECO:0007669"/>
    <property type="project" value="TreeGrafter"/>
</dbReference>
<dbReference type="Gene3D" id="1.10.510.10">
    <property type="entry name" value="Transferase(Phosphotransferase) domain 1"/>
    <property type="match status" value="1"/>
</dbReference>
<dbReference type="GO" id="GO:0006359">
    <property type="term" value="P:regulation of transcription by RNA polymerase III"/>
    <property type="evidence" value="ECO:0007669"/>
    <property type="project" value="TreeGrafter"/>
</dbReference>
<evidence type="ECO:0000256" key="11">
    <source>
        <dbReference type="ARBA" id="ARBA00022840"/>
    </source>
</evidence>
<dbReference type="GO" id="GO:0070775">
    <property type="term" value="C:H3 histone acetyltransferase complex"/>
    <property type="evidence" value="ECO:0007669"/>
    <property type="project" value="UniProtKB-ARBA"/>
</dbReference>
<dbReference type="Pfam" id="PF01853">
    <property type="entry name" value="MOZ_SAS"/>
    <property type="match status" value="1"/>
</dbReference>
<dbReference type="PROSITE" id="PS00108">
    <property type="entry name" value="PROTEIN_KINASE_ST"/>
    <property type="match status" value="1"/>
</dbReference>
<dbReference type="GO" id="GO:0004674">
    <property type="term" value="F:protein serine/threonine kinase activity"/>
    <property type="evidence" value="ECO:0007669"/>
    <property type="project" value="UniProtKB-UniRule"/>
</dbReference>
<feature type="compositionally biased region" description="Polar residues" evidence="29">
    <location>
        <begin position="137"/>
        <end position="150"/>
    </location>
</feature>
<evidence type="ECO:0000256" key="7">
    <source>
        <dbReference type="ARBA" id="ARBA00022763"/>
    </source>
</evidence>
<dbReference type="CDD" id="cd14132">
    <property type="entry name" value="STKc_CK2_alpha"/>
    <property type="match status" value="1"/>
</dbReference>
<keyword evidence="28" id="KW-0175">Coiled coil</keyword>
<dbReference type="OrthoDB" id="787137at2759"/>
<evidence type="ECO:0000313" key="33">
    <source>
        <dbReference type="Proteomes" id="UP000615446"/>
    </source>
</evidence>
<evidence type="ECO:0000256" key="22">
    <source>
        <dbReference type="ARBA" id="ARBA00047899"/>
    </source>
</evidence>
<evidence type="ECO:0000259" key="31">
    <source>
        <dbReference type="PROSITE" id="PS51726"/>
    </source>
</evidence>
<comment type="function">
    <text evidence="27">Catalytic subunit of a constitutively active serine/threonine-protein kinase complex that phosphorylates a large number of substrates containing acidic residues C-terminal to the phosphorylated serine or threonine.</text>
</comment>
<proteinExistence type="inferred from homology"/>
<reference evidence="32" key="1">
    <citation type="submission" date="2019-10" db="EMBL/GenBank/DDBJ databases">
        <title>Conservation and host-specific expression of non-tandemly repeated heterogenous ribosome RNA gene in arbuscular mycorrhizal fungi.</title>
        <authorList>
            <person name="Maeda T."/>
            <person name="Kobayashi Y."/>
            <person name="Nakagawa T."/>
            <person name="Ezawa T."/>
            <person name="Yamaguchi K."/>
            <person name="Bino T."/>
            <person name="Nishimoto Y."/>
            <person name="Shigenobu S."/>
            <person name="Kawaguchi M."/>
        </authorList>
    </citation>
    <scope>NUCLEOTIDE SEQUENCE</scope>
    <source>
        <strain evidence="32">HR1</strain>
    </source>
</reference>
<comment type="catalytic activity">
    <reaction evidence="19">
        <text>2-hydroxyisobutanoyl-CoA + L-lysyl-[protein] = N(6)-(2-hydroxyisobutanoyl)-L-lysyl-[protein] + CoA + H(+)</text>
        <dbReference type="Rhea" id="RHEA:24180"/>
        <dbReference type="Rhea" id="RHEA-COMP:9752"/>
        <dbReference type="Rhea" id="RHEA-COMP:15921"/>
        <dbReference type="ChEBI" id="CHEBI:15378"/>
        <dbReference type="ChEBI" id="CHEBI:29969"/>
        <dbReference type="ChEBI" id="CHEBI:57287"/>
        <dbReference type="ChEBI" id="CHEBI:131780"/>
        <dbReference type="ChEBI" id="CHEBI:144968"/>
    </reaction>
    <physiologicalReaction direction="left-to-right" evidence="19">
        <dbReference type="Rhea" id="RHEA:24181"/>
    </physiologicalReaction>
</comment>
<dbReference type="Gene3D" id="3.30.200.20">
    <property type="entry name" value="Phosphorylase Kinase, domain 1"/>
    <property type="match status" value="1"/>
</dbReference>
<evidence type="ECO:0000256" key="20">
    <source>
        <dbReference type="ARBA" id="ARBA00047752"/>
    </source>
</evidence>
<dbReference type="Pfam" id="PF17772">
    <property type="entry name" value="zf-MYST"/>
    <property type="match status" value="1"/>
</dbReference>
<dbReference type="PANTHER" id="PTHR24054">
    <property type="entry name" value="CASEIN KINASE II SUBUNIT ALPHA"/>
    <property type="match status" value="1"/>
</dbReference>
<feature type="compositionally biased region" description="Basic residues" evidence="29">
    <location>
        <begin position="81"/>
        <end position="96"/>
    </location>
</feature>
<keyword evidence="13" id="KW-0007">Acetylation</keyword>
<comment type="caution">
    <text evidence="32">The sequence shown here is derived from an EMBL/GenBank/DDBJ whole genome shotgun (WGS) entry which is preliminary data.</text>
</comment>
<dbReference type="FunFam" id="3.40.630.30:FF:000001">
    <property type="entry name" value="Histone acetyltransferase"/>
    <property type="match status" value="1"/>
</dbReference>
<name>A0A8H3M700_9GLOM</name>
<dbReference type="SMART" id="SM00220">
    <property type="entry name" value="S_TKc"/>
    <property type="match status" value="1"/>
</dbReference>
<feature type="compositionally biased region" description="Acidic residues" evidence="29">
    <location>
        <begin position="351"/>
        <end position="362"/>
    </location>
</feature>
<dbReference type="GO" id="GO:0005634">
    <property type="term" value="C:nucleus"/>
    <property type="evidence" value="ECO:0007669"/>
    <property type="project" value="UniProtKB-SubCell"/>
</dbReference>
<keyword evidence="18 27" id="KW-0539">Nucleus</keyword>
<dbReference type="AlphaFoldDB" id="A0A8H3M700"/>
<dbReference type="GO" id="GO:0005524">
    <property type="term" value="F:ATP binding"/>
    <property type="evidence" value="ECO:0007669"/>
    <property type="project" value="UniProtKB-UniRule"/>
</dbReference>
<dbReference type="FunFam" id="1.10.510.10:FF:000059">
    <property type="entry name" value="Casein kinase II subunit alpha"/>
    <property type="match status" value="1"/>
</dbReference>
<organism evidence="32 33">
    <name type="scientific">Rhizophagus clarus</name>
    <dbReference type="NCBI Taxonomy" id="94130"/>
    <lineage>
        <taxon>Eukaryota</taxon>
        <taxon>Fungi</taxon>
        <taxon>Fungi incertae sedis</taxon>
        <taxon>Mucoromycota</taxon>
        <taxon>Glomeromycotina</taxon>
        <taxon>Glomeromycetes</taxon>
        <taxon>Glomerales</taxon>
        <taxon>Glomeraceae</taxon>
        <taxon>Rhizophagus</taxon>
    </lineage>
</organism>
<feature type="region of interest" description="Disordered" evidence="29">
    <location>
        <begin position="1"/>
        <end position="193"/>
    </location>
</feature>
<evidence type="ECO:0000256" key="24">
    <source>
        <dbReference type="ARBA" id="ARBA00048940"/>
    </source>
</evidence>
<dbReference type="InterPro" id="IPR008271">
    <property type="entry name" value="Ser/Thr_kinase_AS"/>
</dbReference>
<dbReference type="PANTHER" id="PTHR24054:SF0">
    <property type="entry name" value="CASEIN KINASE II SUBUNIT ALPHA"/>
    <property type="match status" value="1"/>
</dbReference>
<feature type="domain" description="Protein kinase" evidence="30">
    <location>
        <begin position="817"/>
        <end position="1102"/>
    </location>
</feature>
<keyword evidence="15" id="KW-0010">Activator</keyword>
<evidence type="ECO:0000256" key="23">
    <source>
        <dbReference type="ARBA" id="ARBA00048679"/>
    </source>
</evidence>
<feature type="active site" description="Proton donor/acceptor" evidence="25">
    <location>
        <position position="595"/>
    </location>
</feature>
<dbReference type="InterPro" id="IPR017441">
    <property type="entry name" value="Protein_kinase_ATP_BS"/>
</dbReference>
<keyword evidence="5" id="KW-0479">Metal-binding</keyword>
<dbReference type="EMBL" id="BLAL01000285">
    <property type="protein sequence ID" value="GET00285.1"/>
    <property type="molecule type" value="Genomic_DNA"/>
</dbReference>
<feature type="compositionally biased region" description="Basic and acidic residues" evidence="29">
    <location>
        <begin position="49"/>
        <end position="59"/>
    </location>
</feature>
<dbReference type="Gene3D" id="3.30.60.60">
    <property type="entry name" value="N-acetyl transferase-like"/>
    <property type="match status" value="1"/>
</dbReference>
<evidence type="ECO:0000256" key="26">
    <source>
        <dbReference type="PROSITE-ProRule" id="PRU10141"/>
    </source>
</evidence>
<evidence type="ECO:0000256" key="1">
    <source>
        <dbReference type="ARBA" id="ARBA00004123"/>
    </source>
</evidence>
<dbReference type="GO" id="GO:0035267">
    <property type="term" value="C:NuA4 histone acetyltransferase complex"/>
    <property type="evidence" value="ECO:0007669"/>
    <property type="project" value="UniProtKB-ARBA"/>
</dbReference>
<evidence type="ECO:0000256" key="13">
    <source>
        <dbReference type="ARBA" id="ARBA00022990"/>
    </source>
</evidence>
<comment type="catalytic activity">
    <reaction evidence="20">
        <text>(2E)-butenoyl-CoA + L-lysyl-[protein] = N(6)-(2E)-butenoyl-L-lysyl-[protein] + CoA + H(+)</text>
        <dbReference type="Rhea" id="RHEA:53908"/>
        <dbReference type="Rhea" id="RHEA-COMP:9752"/>
        <dbReference type="Rhea" id="RHEA-COMP:13707"/>
        <dbReference type="ChEBI" id="CHEBI:15378"/>
        <dbReference type="ChEBI" id="CHEBI:29969"/>
        <dbReference type="ChEBI" id="CHEBI:57287"/>
        <dbReference type="ChEBI" id="CHEBI:57332"/>
        <dbReference type="ChEBI" id="CHEBI:137954"/>
    </reaction>
    <physiologicalReaction direction="left-to-right" evidence="20">
        <dbReference type="Rhea" id="RHEA:53909"/>
    </physiologicalReaction>
</comment>
<dbReference type="Gene3D" id="1.10.10.10">
    <property type="entry name" value="Winged helix-like DNA-binding domain superfamily/Winged helix DNA-binding domain"/>
    <property type="match status" value="1"/>
</dbReference>
<evidence type="ECO:0000256" key="19">
    <source>
        <dbReference type="ARBA" id="ARBA00047557"/>
    </source>
</evidence>
<evidence type="ECO:0000256" key="27">
    <source>
        <dbReference type="RuleBase" id="RU369118"/>
    </source>
</evidence>
<dbReference type="InterPro" id="IPR045216">
    <property type="entry name" value="CK2_alpha"/>
</dbReference>
<dbReference type="SUPFAM" id="SSF56112">
    <property type="entry name" value="Protein kinase-like (PK-like)"/>
    <property type="match status" value="1"/>
</dbReference>
<dbReference type="FunFam" id="1.10.10.10:FF:000526">
    <property type="entry name" value="Histone acetyltransferase"/>
    <property type="match status" value="1"/>
</dbReference>
<comment type="similarity">
    <text evidence="27">Belongs to the protein kinase superfamily. Ser/Thr protein kinase family. CK2 subfamily.</text>
</comment>
<dbReference type="InterPro" id="IPR011009">
    <property type="entry name" value="Kinase-like_dom_sf"/>
</dbReference>
<keyword evidence="6 26" id="KW-0547">Nucleotide-binding</keyword>
<comment type="catalytic activity">
    <reaction evidence="21">
        <text>L-lysyl-[protein] + acetyl-CoA = N(6)-acetyl-L-lysyl-[protein] + CoA + H(+)</text>
        <dbReference type="Rhea" id="RHEA:45948"/>
        <dbReference type="Rhea" id="RHEA-COMP:9752"/>
        <dbReference type="Rhea" id="RHEA-COMP:10731"/>
        <dbReference type="ChEBI" id="CHEBI:15378"/>
        <dbReference type="ChEBI" id="CHEBI:29969"/>
        <dbReference type="ChEBI" id="CHEBI:57287"/>
        <dbReference type="ChEBI" id="CHEBI:57288"/>
        <dbReference type="ChEBI" id="CHEBI:61930"/>
    </reaction>
    <physiologicalReaction direction="left-to-right" evidence="21">
        <dbReference type="Rhea" id="RHEA:45949"/>
    </physiologicalReaction>
</comment>
<evidence type="ECO:0000256" key="4">
    <source>
        <dbReference type="ARBA" id="ARBA00022679"/>
    </source>
</evidence>
<keyword evidence="14" id="KW-0805">Transcription regulation</keyword>
<keyword evidence="12" id="KW-0156">Chromatin regulator</keyword>
<evidence type="ECO:0000256" key="12">
    <source>
        <dbReference type="ARBA" id="ARBA00022853"/>
    </source>
</evidence>
<evidence type="ECO:0000256" key="2">
    <source>
        <dbReference type="ARBA" id="ARBA00010107"/>
    </source>
</evidence>
<keyword evidence="8" id="KW-0863">Zinc-finger</keyword>
<comment type="subcellular location">
    <subcellularLocation>
        <location evidence="1 27">Nucleus</location>
    </subcellularLocation>
</comment>
<dbReference type="PROSITE" id="PS00107">
    <property type="entry name" value="PROTEIN_KINASE_ATP"/>
    <property type="match status" value="1"/>
</dbReference>
<evidence type="ECO:0000256" key="28">
    <source>
        <dbReference type="SAM" id="Coils"/>
    </source>
</evidence>
<dbReference type="GO" id="GO:0051726">
    <property type="term" value="P:regulation of cell cycle"/>
    <property type="evidence" value="ECO:0007669"/>
    <property type="project" value="TreeGrafter"/>
</dbReference>
<feature type="compositionally biased region" description="Basic residues" evidence="29">
    <location>
        <begin position="207"/>
        <end position="217"/>
    </location>
</feature>
<keyword evidence="7" id="KW-0227">DNA damage</keyword>
<evidence type="ECO:0000256" key="21">
    <source>
        <dbReference type="ARBA" id="ARBA00047787"/>
    </source>
</evidence>
<dbReference type="InterPro" id="IPR000719">
    <property type="entry name" value="Prot_kinase_dom"/>
</dbReference>
<dbReference type="GO" id="GO:0010485">
    <property type="term" value="F:histone H4 acetyltransferase activity"/>
    <property type="evidence" value="ECO:0007669"/>
    <property type="project" value="UniProtKB-ARBA"/>
</dbReference>
<dbReference type="InterPro" id="IPR002717">
    <property type="entry name" value="HAT_MYST-type"/>
</dbReference>
<feature type="compositionally biased region" description="Polar residues" evidence="29">
    <location>
        <begin position="253"/>
        <end position="264"/>
    </location>
</feature>
<evidence type="ECO:0000256" key="14">
    <source>
        <dbReference type="ARBA" id="ARBA00023015"/>
    </source>
</evidence>
<evidence type="ECO:0000256" key="5">
    <source>
        <dbReference type="ARBA" id="ARBA00022723"/>
    </source>
</evidence>
<evidence type="ECO:0000256" key="18">
    <source>
        <dbReference type="ARBA" id="ARBA00023242"/>
    </source>
</evidence>
<comment type="catalytic activity">
    <reaction evidence="24">
        <text>L-lysyl-[histone] + acetyl-CoA = N(6)-acetyl-L-lysyl-[histone] + CoA + H(+)</text>
        <dbReference type="Rhea" id="RHEA:21992"/>
        <dbReference type="Rhea" id="RHEA-COMP:9845"/>
        <dbReference type="Rhea" id="RHEA-COMP:11338"/>
        <dbReference type="ChEBI" id="CHEBI:15378"/>
        <dbReference type="ChEBI" id="CHEBI:29969"/>
        <dbReference type="ChEBI" id="CHEBI:57287"/>
        <dbReference type="ChEBI" id="CHEBI:57288"/>
        <dbReference type="ChEBI" id="CHEBI:61930"/>
        <dbReference type="EC" id="2.3.1.48"/>
    </reaction>
    <physiologicalReaction direction="left-to-right" evidence="24">
        <dbReference type="Rhea" id="RHEA:21993"/>
    </physiologicalReaction>
</comment>
<sequence>MEIEEEIKPISNGISLTSLPSPKLQKEQTSTPEPTPSKKPTTPRKRKTKPEEKASDIKTETISADQPVMKEDEQSVAVIKKEKRKRNRVLPPRGKKVNNESSQTQTQSQPTTQPQNEMTQEQQTPHSQQPQPEKLTSHTQISQKARSPSAQKRKAKALAIAGPGVKEKSLDNVTPAISSEGINTPVLNEPKEVLKEEQKEINEARKSQKKKARLVIKQKRKRIIKSKETISSGDDDLDDEYIPNDIIKVTTINETPRPSLTSYAKPSKKRSITNGMDNNKDLKSRVTRQRTKSTNKGKTRGRKKLNRLEDEETERNINKVSDAETIQNEIDEKRDQASNHASENRQVIENNEQEQEQTEDVDLPFGGRLTADEADTSRTRPDYYDKVRFENAKNKAEAAMQPRQEITFDIEDQPQIFADATPKIRSIRFGDWEMDTWYVAPYPEEYSWYPTLYICEYCLKYMKSKYIADRHKMKCPMKHPPGDEIYRDGLISIFEVDGRKNTIYCQNLCLLAKMFLDHKTLYYDVEPFLFYVMTEINDTGCHFVGYFSKEKRSPLNYNVSCILTLPIHQRKGYGNLLIEFSYLLTKRESKTGSPEKPLSDLGLLSYRYYWRNVLFEVLNDSPEALSIEELSLATSMTVNDVVATLQINNMLVKDEENGTYRIVVDKDLIKNHLERVAAKGYPRIRTENLRWTPFILTRALRRAQDLENEKNISKQEQQNSTDRINKIVDDEMDQILGKSEIEFLTSDAFICKELNFTGIVILRHLTSLCVNSSNHLASNMSSFTSVARMYANVNQTMPRDYWDYDNLQVQWGVQDNYEIVRKIGRGKYSEVFEGVNIMNNEKCVIKVLKPVKKKKIKREIKILQNLAGGPNIISLLDVVRDPQSKTPSLIFEYVNNVDFKVLYPKFTDYDVRYYIYELLKALDYCHSKGIMHRDVKPHNVMIDHEKRKLRLIDWGLAEFYHPGTEYNVRVASRYFKGPELLVDFQEYDYSLDMWSLGCMFASMIFRKEPFFHGHDNYDQLVKIAKVLGTDELFAYLDKYDIELDAQYDDILGRYPRKPWNKFITNENQKFVTKEAIDFLDKLLRYDHQERLTPQEAMEHPYFDPVRQHRDGNGNRA</sequence>
<dbReference type="GO" id="GO:0106310">
    <property type="term" value="F:protein serine kinase activity"/>
    <property type="evidence" value="ECO:0007669"/>
    <property type="project" value="UniProtKB-UniRule"/>
</dbReference>
<evidence type="ECO:0000256" key="25">
    <source>
        <dbReference type="PIRSR" id="PIRSR602717-51"/>
    </source>
</evidence>
<dbReference type="FunFam" id="3.30.60.60:FF:000001">
    <property type="entry name" value="Histone acetyltransferase"/>
    <property type="match status" value="1"/>
</dbReference>
<feature type="binding site" evidence="26">
    <location>
        <position position="846"/>
    </location>
    <ligand>
        <name>ATP</name>
        <dbReference type="ChEBI" id="CHEBI:30616"/>
    </ligand>
</feature>
<gene>
    <name evidence="32" type="ORF">RCL2_002675100</name>
</gene>
<evidence type="ECO:0000256" key="10">
    <source>
        <dbReference type="ARBA" id="ARBA00022833"/>
    </source>
</evidence>
<evidence type="ECO:0000256" key="16">
    <source>
        <dbReference type="ARBA" id="ARBA00023163"/>
    </source>
</evidence>
<dbReference type="InterPro" id="IPR036388">
    <property type="entry name" value="WH-like_DNA-bd_sf"/>
</dbReference>
<feature type="domain" description="MYST-type HAT" evidence="31">
    <location>
        <begin position="419"/>
        <end position="693"/>
    </location>
</feature>
<dbReference type="GO" id="GO:0006357">
    <property type="term" value="P:regulation of transcription by RNA polymerase II"/>
    <property type="evidence" value="ECO:0007669"/>
    <property type="project" value="UniProtKB-ARBA"/>
</dbReference>
<keyword evidence="11 26" id="KW-0067">ATP-binding</keyword>
<comment type="subunit">
    <text evidence="27">Heterotetramer.</text>
</comment>
<keyword evidence="10" id="KW-0862">Zinc</keyword>
<dbReference type="InterPro" id="IPR040706">
    <property type="entry name" value="Zf-MYST"/>
</dbReference>
<dbReference type="PROSITE" id="PS51726">
    <property type="entry name" value="MYST_HAT"/>
    <property type="match status" value="1"/>
</dbReference>
<evidence type="ECO:0000313" key="32">
    <source>
        <dbReference type="EMBL" id="GET00285.1"/>
    </source>
</evidence>
<dbReference type="GO" id="GO:0005829">
    <property type="term" value="C:cytosol"/>
    <property type="evidence" value="ECO:0007669"/>
    <property type="project" value="TreeGrafter"/>
</dbReference>
<comment type="catalytic activity">
    <reaction evidence="23 27">
        <text>L-seryl-[protein] + ATP = O-phospho-L-seryl-[protein] + ADP + H(+)</text>
        <dbReference type="Rhea" id="RHEA:17989"/>
        <dbReference type="Rhea" id="RHEA-COMP:9863"/>
        <dbReference type="Rhea" id="RHEA-COMP:11604"/>
        <dbReference type="ChEBI" id="CHEBI:15378"/>
        <dbReference type="ChEBI" id="CHEBI:29999"/>
        <dbReference type="ChEBI" id="CHEBI:30616"/>
        <dbReference type="ChEBI" id="CHEBI:83421"/>
        <dbReference type="ChEBI" id="CHEBI:456216"/>
        <dbReference type="EC" id="2.7.11.1"/>
    </reaction>
</comment>
<evidence type="ECO:0000256" key="8">
    <source>
        <dbReference type="ARBA" id="ARBA00022771"/>
    </source>
</evidence>
<evidence type="ECO:0000256" key="17">
    <source>
        <dbReference type="ARBA" id="ARBA00023204"/>
    </source>
</evidence>
<dbReference type="GO" id="GO:0031507">
    <property type="term" value="P:heterochromatin formation"/>
    <property type="evidence" value="ECO:0007669"/>
    <property type="project" value="UniProtKB-ARBA"/>
</dbReference>
<accession>A0A8H3M700</accession>
<evidence type="ECO:0000256" key="3">
    <source>
        <dbReference type="ARBA" id="ARBA00022527"/>
    </source>
</evidence>
<feature type="region of interest" description="Disordered" evidence="29">
    <location>
        <begin position="253"/>
        <end position="381"/>
    </location>
</feature>
<dbReference type="EC" id="2.7.11.1" evidence="27"/>